<accession>A0AAW7WQH7</accession>
<organism evidence="1 2">
    <name type="scientific">Bacteroides caccae</name>
    <dbReference type="NCBI Taxonomy" id="47678"/>
    <lineage>
        <taxon>Bacteria</taxon>
        <taxon>Pseudomonadati</taxon>
        <taxon>Bacteroidota</taxon>
        <taxon>Bacteroidia</taxon>
        <taxon>Bacteroidales</taxon>
        <taxon>Bacteroidaceae</taxon>
        <taxon>Bacteroides</taxon>
    </lineage>
</organism>
<dbReference type="EMBL" id="JAUONL010000009">
    <property type="protein sequence ID" value="MDO6358547.1"/>
    <property type="molecule type" value="Genomic_DNA"/>
</dbReference>
<dbReference type="AlphaFoldDB" id="A0AAW7WQH7"/>
<gene>
    <name evidence="1" type="ORF">Q4469_12760</name>
</gene>
<proteinExistence type="predicted"/>
<dbReference type="Proteomes" id="UP001170023">
    <property type="component" value="Unassembled WGS sequence"/>
</dbReference>
<evidence type="ECO:0000313" key="2">
    <source>
        <dbReference type="Proteomes" id="UP001170023"/>
    </source>
</evidence>
<sequence>MVNIVEVPFSNSIGDLKKNIEYLIGKERSEGNFTPISLLYVSCLLNIPQEDVQKVMKGIGGNRSVNYT</sequence>
<protein>
    <submittedName>
        <fullName evidence="1">Uncharacterized protein</fullName>
    </submittedName>
</protein>
<reference evidence="1" key="1">
    <citation type="submission" date="2023-07" db="EMBL/GenBank/DDBJ databases">
        <title>Whole Genome Sequencing of Colonoscopy isolates.</title>
        <authorList>
            <person name="Surve S.V."/>
            <person name="Valls R.A."/>
            <person name="Barrak K.E."/>
            <person name="Gardner T.B."/>
            <person name="O'Toole G.A."/>
        </authorList>
    </citation>
    <scope>NUCLEOTIDE SEQUENCE</scope>
    <source>
        <strain evidence="1">GP0119</strain>
    </source>
</reference>
<dbReference type="RefSeq" id="WP_229066720.1">
    <property type="nucleotide sequence ID" value="NZ_JADMYS010000019.1"/>
</dbReference>
<evidence type="ECO:0000313" key="1">
    <source>
        <dbReference type="EMBL" id="MDO6358547.1"/>
    </source>
</evidence>
<name>A0AAW7WQH7_9BACE</name>
<comment type="caution">
    <text evidence="1">The sequence shown here is derived from an EMBL/GenBank/DDBJ whole genome shotgun (WGS) entry which is preliminary data.</text>
</comment>